<name>A0A835EUF9_9POAL</name>
<evidence type="ECO:0000256" key="1">
    <source>
        <dbReference type="SAM" id="MobiDB-lite"/>
    </source>
</evidence>
<evidence type="ECO:0000313" key="3">
    <source>
        <dbReference type="Proteomes" id="UP000636709"/>
    </source>
</evidence>
<protein>
    <submittedName>
        <fullName evidence="2">Uncharacterized protein</fullName>
    </submittedName>
</protein>
<sequence length="267" mass="28556">MEDVACRVPVDELMIKESGRGAAAAAIDRAFEELVSKLDHPTLIPEVSPEARKAAATVRAICAEREIAALAGVEFRLRVVFLDEEESEPESDSEEEAGSDLEFDDECWELGQIDCDGGALVYHGQFTSDAAGEWRYEHGEADLSEDEHDGGQFTARPFDGALTREGGPSDGTLLLSGFEASADGPDELGDQQHELTPRDVRRLVRLAFSGGDVEGDEAYQRALAAGGGPVSPATLAAMLDRALRSVTQRPPAPSGSGMPPGRMRTGW</sequence>
<dbReference type="AlphaFoldDB" id="A0A835EUF9"/>
<keyword evidence="3" id="KW-1185">Reference proteome</keyword>
<gene>
    <name evidence="2" type="ORF">HU200_023429</name>
</gene>
<feature type="region of interest" description="Disordered" evidence="1">
    <location>
        <begin position="245"/>
        <end position="267"/>
    </location>
</feature>
<dbReference type="OrthoDB" id="687625at2759"/>
<proteinExistence type="predicted"/>
<evidence type="ECO:0000313" key="2">
    <source>
        <dbReference type="EMBL" id="KAF8721017.1"/>
    </source>
</evidence>
<accession>A0A835EUF9</accession>
<organism evidence="2 3">
    <name type="scientific">Digitaria exilis</name>
    <dbReference type="NCBI Taxonomy" id="1010633"/>
    <lineage>
        <taxon>Eukaryota</taxon>
        <taxon>Viridiplantae</taxon>
        <taxon>Streptophyta</taxon>
        <taxon>Embryophyta</taxon>
        <taxon>Tracheophyta</taxon>
        <taxon>Spermatophyta</taxon>
        <taxon>Magnoliopsida</taxon>
        <taxon>Liliopsida</taxon>
        <taxon>Poales</taxon>
        <taxon>Poaceae</taxon>
        <taxon>PACMAD clade</taxon>
        <taxon>Panicoideae</taxon>
        <taxon>Panicodae</taxon>
        <taxon>Paniceae</taxon>
        <taxon>Anthephorinae</taxon>
        <taxon>Digitaria</taxon>
    </lineage>
</organism>
<dbReference type="Proteomes" id="UP000636709">
    <property type="component" value="Unassembled WGS sequence"/>
</dbReference>
<feature type="compositionally biased region" description="Low complexity" evidence="1">
    <location>
        <begin position="254"/>
        <end position="267"/>
    </location>
</feature>
<comment type="caution">
    <text evidence="2">The sequence shown here is derived from an EMBL/GenBank/DDBJ whole genome shotgun (WGS) entry which is preliminary data.</text>
</comment>
<reference evidence="2" key="1">
    <citation type="submission" date="2020-07" db="EMBL/GenBank/DDBJ databases">
        <title>Genome sequence and genetic diversity analysis of an under-domesticated orphan crop, white fonio (Digitaria exilis).</title>
        <authorList>
            <person name="Bennetzen J.L."/>
            <person name="Chen S."/>
            <person name="Ma X."/>
            <person name="Wang X."/>
            <person name="Yssel A.E.J."/>
            <person name="Chaluvadi S.R."/>
            <person name="Johnson M."/>
            <person name="Gangashetty P."/>
            <person name="Hamidou F."/>
            <person name="Sanogo M.D."/>
            <person name="Zwaenepoel A."/>
            <person name="Wallace J."/>
            <person name="Van De Peer Y."/>
            <person name="Van Deynze A."/>
        </authorList>
    </citation>
    <scope>NUCLEOTIDE SEQUENCE</scope>
    <source>
        <tissue evidence="2">Leaves</tissue>
    </source>
</reference>
<dbReference type="EMBL" id="JACEFO010001687">
    <property type="protein sequence ID" value="KAF8721017.1"/>
    <property type="molecule type" value="Genomic_DNA"/>
</dbReference>